<gene>
    <name evidence="3" type="ORF">ACFQ1M_03570</name>
</gene>
<evidence type="ECO:0000256" key="2">
    <source>
        <dbReference type="SAM" id="SignalP"/>
    </source>
</evidence>
<feature type="transmembrane region" description="Helical" evidence="1">
    <location>
        <begin position="387"/>
        <end position="405"/>
    </location>
</feature>
<reference evidence="4" key="1">
    <citation type="journal article" date="2019" name="Int. J. Syst. Evol. Microbiol.">
        <title>The Global Catalogue of Microorganisms (GCM) 10K type strain sequencing project: providing services to taxonomists for standard genome sequencing and annotation.</title>
        <authorList>
            <consortium name="The Broad Institute Genomics Platform"/>
            <consortium name="The Broad Institute Genome Sequencing Center for Infectious Disease"/>
            <person name="Wu L."/>
            <person name="Ma J."/>
        </authorList>
    </citation>
    <scope>NUCLEOTIDE SEQUENCE [LARGE SCALE GENOMIC DNA]</scope>
    <source>
        <strain evidence="4">CCUG 62952</strain>
    </source>
</reference>
<evidence type="ECO:0000313" key="4">
    <source>
        <dbReference type="Proteomes" id="UP001596978"/>
    </source>
</evidence>
<feature type="signal peptide" evidence="2">
    <location>
        <begin position="1"/>
        <end position="22"/>
    </location>
</feature>
<dbReference type="RefSeq" id="WP_386403974.1">
    <property type="nucleotide sequence ID" value="NZ_JBHTJH010000004.1"/>
</dbReference>
<dbReference type="Proteomes" id="UP001596978">
    <property type="component" value="Unassembled WGS sequence"/>
</dbReference>
<dbReference type="InterPro" id="IPR025060">
    <property type="entry name" value="DUF3999"/>
</dbReference>
<keyword evidence="1" id="KW-0812">Transmembrane</keyword>
<comment type="caution">
    <text evidence="3">The sequence shown here is derived from an EMBL/GenBank/DDBJ whole genome shotgun (WGS) entry which is preliminary data.</text>
</comment>
<dbReference type="Pfam" id="PF13163">
    <property type="entry name" value="DUF3999"/>
    <property type="match status" value="1"/>
</dbReference>
<keyword evidence="1" id="KW-1133">Transmembrane helix</keyword>
<keyword evidence="2" id="KW-0732">Signal</keyword>
<proteinExistence type="predicted"/>
<dbReference type="EMBL" id="JBHTJH010000004">
    <property type="protein sequence ID" value="MFD0861273.1"/>
    <property type="molecule type" value="Genomic_DNA"/>
</dbReference>
<organism evidence="3 4">
    <name type="scientific">Sungkyunkwania multivorans</name>
    <dbReference type="NCBI Taxonomy" id="1173618"/>
    <lineage>
        <taxon>Bacteria</taxon>
        <taxon>Pseudomonadati</taxon>
        <taxon>Bacteroidota</taxon>
        <taxon>Flavobacteriia</taxon>
        <taxon>Flavobacteriales</taxon>
        <taxon>Flavobacteriaceae</taxon>
        <taxon>Sungkyunkwania</taxon>
    </lineage>
</organism>
<protein>
    <submittedName>
        <fullName evidence="3">DUF3999 family protein</fullName>
    </submittedName>
</protein>
<sequence>MNPKNSNSIVVLFFLFSSLAFSQMAGFKYKRALGKTTDTWHKVVLPEVMFERIENNFSDLRIYGITTQGDTIEAPYILKKSAGKVKRQAVPCEVLNTSQQGDTHYFTLEVPTKNAINRLTLDFKEENFDWRLRLEGSMDQRQWFTILEDYRILSIKNEATDYQFSKAIFADSKYRYYRIAINNAIKPALNTAAVSLLNTVNGSYNKYDVKSIEKRSRSKDRATIVDVELSQAVPVSHLTVQVDNDYDYYRPLTIRFLKDSLKTEKGWKYQYETMMRSTLTSIEKNEFVLDATITKKLQLIIDNYDNSPLNIKEVEVKGYQYELIARLTEPANYFLTYGSQSARMPNYDILRFKENIPEVVNSLSLGEEVLIGNAQIASQKPLFQNKIWLWTVMGIIIVILGWFTFKMMGKTD</sequence>
<evidence type="ECO:0000256" key="1">
    <source>
        <dbReference type="SAM" id="Phobius"/>
    </source>
</evidence>
<evidence type="ECO:0000313" key="3">
    <source>
        <dbReference type="EMBL" id="MFD0861273.1"/>
    </source>
</evidence>
<accession>A0ABW3CXC6</accession>
<keyword evidence="1" id="KW-0472">Membrane</keyword>
<name>A0ABW3CXC6_9FLAO</name>
<dbReference type="Gene3D" id="2.60.120.260">
    <property type="entry name" value="Galactose-binding domain-like"/>
    <property type="match status" value="1"/>
</dbReference>
<feature type="chain" id="PRO_5045260949" evidence="2">
    <location>
        <begin position="23"/>
        <end position="412"/>
    </location>
</feature>
<keyword evidence="4" id="KW-1185">Reference proteome</keyword>